<feature type="domain" description="DNA methylase N-4/N-6" evidence="18">
    <location>
        <begin position="240"/>
        <end position="456"/>
    </location>
</feature>
<evidence type="ECO:0000256" key="14">
    <source>
        <dbReference type="HAMAP-Rule" id="MF_00015"/>
    </source>
</evidence>
<comment type="subunit">
    <text evidence="14">Homodimer.</text>
</comment>
<feature type="DNA-binding region" description="H-T-H motif" evidence="14">
    <location>
        <begin position="26"/>
        <end position="46"/>
    </location>
</feature>
<dbReference type="CDD" id="cd06529">
    <property type="entry name" value="S24_LexA-like"/>
    <property type="match status" value="1"/>
</dbReference>
<dbReference type="Gene3D" id="3.40.50.150">
    <property type="entry name" value="Vaccinia Virus protein VP39"/>
    <property type="match status" value="1"/>
</dbReference>
<dbReference type="NCBIfam" id="TIGR00498">
    <property type="entry name" value="lexA"/>
    <property type="match status" value="1"/>
</dbReference>
<keyword evidence="9 14" id="KW-0805">Transcription regulation</keyword>
<dbReference type="PRINTS" id="PR00726">
    <property type="entry name" value="LEXASERPTASE"/>
</dbReference>
<evidence type="ECO:0000313" key="20">
    <source>
        <dbReference type="EMBL" id="OGF78012.1"/>
    </source>
</evidence>
<dbReference type="Pfam" id="PF00717">
    <property type="entry name" value="Peptidase_S24"/>
    <property type="match status" value="1"/>
</dbReference>
<keyword evidence="2 14" id="KW-0678">Repressor</keyword>
<keyword evidence="4" id="KW-0808">Transferase</keyword>
<evidence type="ECO:0000313" key="21">
    <source>
        <dbReference type="Proteomes" id="UP000177723"/>
    </source>
</evidence>
<comment type="caution">
    <text evidence="20">The sequence shown here is derived from an EMBL/GenBank/DDBJ whole genome shotgun (WGS) entry which is preliminary data.</text>
</comment>
<comment type="catalytic activity">
    <reaction evidence="14">
        <text>Hydrolysis of Ala-|-Gly bond in repressor LexA.</text>
        <dbReference type="EC" id="3.4.21.88"/>
    </reaction>
</comment>
<dbReference type="Pfam" id="PF01555">
    <property type="entry name" value="N6_N4_Mtase"/>
    <property type="match status" value="1"/>
</dbReference>
<dbReference type="GO" id="GO:0003677">
    <property type="term" value="F:DNA binding"/>
    <property type="evidence" value="ECO:0007669"/>
    <property type="project" value="UniProtKB-UniRule"/>
</dbReference>
<evidence type="ECO:0000256" key="1">
    <source>
        <dbReference type="ARBA" id="ARBA00007484"/>
    </source>
</evidence>
<dbReference type="Proteomes" id="UP000177723">
    <property type="component" value="Unassembled WGS sequence"/>
</dbReference>
<evidence type="ECO:0000259" key="19">
    <source>
        <dbReference type="Pfam" id="PF01726"/>
    </source>
</evidence>
<dbReference type="InterPro" id="IPR015927">
    <property type="entry name" value="Peptidase_S24_S26A/B/C"/>
</dbReference>
<reference evidence="20 21" key="1">
    <citation type="journal article" date="2016" name="Nat. Commun.">
        <title>Thousands of microbial genomes shed light on interconnected biogeochemical processes in an aquifer system.</title>
        <authorList>
            <person name="Anantharaman K."/>
            <person name="Brown C.T."/>
            <person name="Hug L.A."/>
            <person name="Sharon I."/>
            <person name="Castelle C.J."/>
            <person name="Probst A.J."/>
            <person name="Thomas B.C."/>
            <person name="Singh A."/>
            <person name="Wilkins M.J."/>
            <person name="Karaoz U."/>
            <person name="Brodie E.L."/>
            <person name="Williams K.H."/>
            <person name="Hubbard S.S."/>
            <person name="Banfield J.F."/>
        </authorList>
    </citation>
    <scope>NUCLEOTIDE SEQUENCE [LARGE SCALE GENOMIC DNA]</scope>
</reference>
<feature type="active site" description="For autocatalytic cleavage activity" evidence="14">
    <location>
        <position position="156"/>
    </location>
</feature>
<dbReference type="InterPro" id="IPR006199">
    <property type="entry name" value="LexA_DNA-bd_dom"/>
</dbReference>
<dbReference type="InterPro" id="IPR050077">
    <property type="entry name" value="LexA_repressor"/>
</dbReference>
<dbReference type="GO" id="GO:0045892">
    <property type="term" value="P:negative regulation of DNA-templated transcription"/>
    <property type="evidence" value="ECO:0007669"/>
    <property type="project" value="UniProtKB-UniRule"/>
</dbReference>
<keyword evidence="8 14" id="KW-0068">Autocatalytic cleavage</keyword>
<dbReference type="Gene3D" id="2.10.109.10">
    <property type="entry name" value="Umud Fragment, subunit A"/>
    <property type="match status" value="1"/>
</dbReference>
<evidence type="ECO:0000256" key="15">
    <source>
        <dbReference type="RuleBase" id="RU003991"/>
    </source>
</evidence>
<evidence type="ECO:0000256" key="9">
    <source>
        <dbReference type="ARBA" id="ARBA00023015"/>
    </source>
</evidence>
<dbReference type="InterPro" id="IPR029063">
    <property type="entry name" value="SAM-dependent_MTases_sf"/>
</dbReference>
<dbReference type="EMBL" id="MFHT01000007">
    <property type="protein sequence ID" value="OGF78012.1"/>
    <property type="molecule type" value="Genomic_DNA"/>
</dbReference>
<comment type="function">
    <text evidence="14">Represses a number of genes involved in the response to DNA damage (SOS response), including recA and lexA. In the presence of single-stranded DNA, RecA interacts with LexA causing an autocatalytic cleavage which disrupts the DNA-binding part of LexA, leading to derepression of the SOS regulon and eventually DNA repair.</text>
</comment>
<keyword evidence="3" id="KW-0489">Methyltransferase</keyword>
<dbReference type="InterPro" id="IPR036390">
    <property type="entry name" value="WH_DNA-bd_sf"/>
</dbReference>
<evidence type="ECO:0000256" key="3">
    <source>
        <dbReference type="ARBA" id="ARBA00022603"/>
    </source>
</evidence>
<keyword evidence="11 14" id="KW-0804">Transcription</keyword>
<evidence type="ECO:0000256" key="11">
    <source>
        <dbReference type="ARBA" id="ARBA00023163"/>
    </source>
</evidence>
<comment type="similarity">
    <text evidence="1 14 15">Belongs to the peptidase S24 family.</text>
</comment>
<dbReference type="PRINTS" id="PR00508">
    <property type="entry name" value="S21N4MTFRASE"/>
</dbReference>
<evidence type="ECO:0000256" key="7">
    <source>
        <dbReference type="ARBA" id="ARBA00022801"/>
    </source>
</evidence>
<dbReference type="InterPro" id="IPR002941">
    <property type="entry name" value="DNA_methylase_N4/N6"/>
</dbReference>
<dbReference type="InterPro" id="IPR001091">
    <property type="entry name" value="RM_Methyltransferase"/>
</dbReference>
<dbReference type="InterPro" id="IPR036286">
    <property type="entry name" value="LexA/Signal_pep-like_sf"/>
</dbReference>
<dbReference type="GO" id="GO:0006281">
    <property type="term" value="P:DNA repair"/>
    <property type="evidence" value="ECO:0007669"/>
    <property type="project" value="UniProtKB-UniRule"/>
</dbReference>
<dbReference type="GO" id="GO:0006508">
    <property type="term" value="P:proteolysis"/>
    <property type="evidence" value="ECO:0007669"/>
    <property type="project" value="InterPro"/>
</dbReference>
<keyword evidence="13 14" id="KW-0742">SOS response</keyword>
<evidence type="ECO:0000259" key="17">
    <source>
        <dbReference type="Pfam" id="PF00717"/>
    </source>
</evidence>
<evidence type="ECO:0000256" key="5">
    <source>
        <dbReference type="ARBA" id="ARBA00022705"/>
    </source>
</evidence>
<dbReference type="AlphaFoldDB" id="A0A1F5WQR3"/>
<keyword evidence="6 14" id="KW-0227">DNA damage</keyword>
<evidence type="ECO:0000256" key="4">
    <source>
        <dbReference type="ARBA" id="ARBA00022679"/>
    </source>
</evidence>
<feature type="site" description="Cleavage; by autolysis" evidence="14">
    <location>
        <begin position="83"/>
        <end position="84"/>
    </location>
</feature>
<dbReference type="GO" id="GO:0032259">
    <property type="term" value="P:methylation"/>
    <property type="evidence" value="ECO:0007669"/>
    <property type="project" value="UniProtKB-KW"/>
</dbReference>
<evidence type="ECO:0000256" key="12">
    <source>
        <dbReference type="ARBA" id="ARBA00023204"/>
    </source>
</evidence>
<evidence type="ECO:0000256" key="16">
    <source>
        <dbReference type="SAM" id="MobiDB-lite"/>
    </source>
</evidence>
<proteinExistence type="inferred from homology"/>
<dbReference type="FunFam" id="2.10.109.10:FF:000001">
    <property type="entry name" value="LexA repressor"/>
    <property type="match status" value="1"/>
</dbReference>
<accession>A0A1F5WQR3</accession>
<dbReference type="PANTHER" id="PTHR33516">
    <property type="entry name" value="LEXA REPRESSOR"/>
    <property type="match status" value="1"/>
</dbReference>
<feature type="domain" description="LexA repressor DNA-binding" evidence="19">
    <location>
        <begin position="2"/>
        <end position="62"/>
    </location>
</feature>
<keyword evidence="10 14" id="KW-0238">DNA-binding</keyword>
<feature type="domain" description="Peptidase S24/S26A/S26B/S26C" evidence="17">
    <location>
        <begin position="76"/>
        <end position="191"/>
    </location>
</feature>
<evidence type="ECO:0000256" key="10">
    <source>
        <dbReference type="ARBA" id="ARBA00023125"/>
    </source>
</evidence>
<dbReference type="InterPro" id="IPR006197">
    <property type="entry name" value="Peptidase_S24_LexA"/>
</dbReference>
<evidence type="ECO:0000259" key="18">
    <source>
        <dbReference type="Pfam" id="PF01555"/>
    </source>
</evidence>
<dbReference type="GO" id="GO:0004252">
    <property type="term" value="F:serine-type endopeptidase activity"/>
    <property type="evidence" value="ECO:0007669"/>
    <property type="project" value="UniProtKB-UniRule"/>
</dbReference>
<feature type="region of interest" description="Disordered" evidence="16">
    <location>
        <begin position="501"/>
        <end position="520"/>
    </location>
</feature>
<organism evidence="20 21">
    <name type="scientific">Candidatus Giovannonibacteria bacterium RIFCSPHIGHO2_12_FULL_43_15</name>
    <dbReference type="NCBI Taxonomy" id="1798341"/>
    <lineage>
        <taxon>Bacteria</taxon>
        <taxon>Candidatus Giovannoniibacteriota</taxon>
    </lineage>
</organism>
<dbReference type="SUPFAM" id="SSF46785">
    <property type="entry name" value="Winged helix' DNA-binding domain"/>
    <property type="match status" value="1"/>
</dbReference>
<dbReference type="InterPro" id="IPR039418">
    <property type="entry name" value="LexA-like"/>
</dbReference>
<dbReference type="GO" id="GO:0008170">
    <property type="term" value="F:N-methyltransferase activity"/>
    <property type="evidence" value="ECO:0007669"/>
    <property type="project" value="InterPro"/>
</dbReference>
<dbReference type="SUPFAM" id="SSF51306">
    <property type="entry name" value="LexA/Signal peptidase"/>
    <property type="match status" value="1"/>
</dbReference>
<dbReference type="InterPro" id="IPR036388">
    <property type="entry name" value="WH-like_DNA-bd_sf"/>
</dbReference>
<evidence type="ECO:0000256" key="2">
    <source>
        <dbReference type="ARBA" id="ARBA00022491"/>
    </source>
</evidence>
<keyword evidence="5 14" id="KW-0235">DNA replication</keyword>
<dbReference type="PANTHER" id="PTHR33516:SF2">
    <property type="entry name" value="LEXA REPRESSOR-RELATED"/>
    <property type="match status" value="1"/>
</dbReference>
<dbReference type="EC" id="3.4.21.88" evidence="14"/>
<keyword evidence="7 14" id="KW-0378">Hydrolase</keyword>
<dbReference type="GO" id="GO:0009432">
    <property type="term" value="P:SOS response"/>
    <property type="evidence" value="ECO:0007669"/>
    <property type="project" value="UniProtKB-UniRule"/>
</dbReference>
<evidence type="ECO:0000256" key="6">
    <source>
        <dbReference type="ARBA" id="ARBA00022763"/>
    </source>
</evidence>
<protein>
    <recommendedName>
        <fullName evidence="14">LexA repressor</fullName>
        <ecNumber evidence="14">3.4.21.88</ecNumber>
    </recommendedName>
</protein>
<feature type="compositionally biased region" description="Polar residues" evidence="16">
    <location>
        <begin position="503"/>
        <end position="520"/>
    </location>
</feature>
<feature type="active site" description="For autocatalytic cleavage activity" evidence="14">
    <location>
        <position position="118"/>
    </location>
</feature>
<dbReference type="InterPro" id="IPR006200">
    <property type="entry name" value="LexA"/>
</dbReference>
<keyword evidence="12 14" id="KW-0234">DNA repair</keyword>
<evidence type="ECO:0000256" key="13">
    <source>
        <dbReference type="ARBA" id="ARBA00023236"/>
    </source>
</evidence>
<name>A0A1F5WQR3_9BACT</name>
<dbReference type="SUPFAM" id="SSF53335">
    <property type="entry name" value="S-adenosyl-L-methionine-dependent methyltransferases"/>
    <property type="match status" value="1"/>
</dbReference>
<dbReference type="Pfam" id="PF01726">
    <property type="entry name" value="LexA_DNA_bind"/>
    <property type="match status" value="1"/>
</dbReference>
<dbReference type="GO" id="GO:0006260">
    <property type="term" value="P:DNA replication"/>
    <property type="evidence" value="ECO:0007669"/>
    <property type="project" value="UniProtKB-UniRule"/>
</dbReference>
<sequence>MITKRQKQALDFITDYQGRKEYAPSLDEIRKKLKLSSVSTAHFHVSKLRDLGYLSKEENKPRSIEAFGRETMVKIPLLGTISAGQPIEAIQNKEMIAVPKSKVPSSSEVYALRVVGSSMIDENINDGDVVLVRQQETAENGQKVVALIDNHEATLKKFYKERGYIRLQPANKNIEPLIFRNGRDISIQGIVLDVIREETPISIVFPEIKKETKQYKKLPLNEILCGDSIEEMRKIPDNSIDMTFADPPFNLNKKYGNYKDKKAADDYIKWCEQWLTEMVRITKPTGSILVHNIPKWLIYYANHLNKIAIFKHWIAWDSMSMPLGKTLLPAHYGILFYTKIPKGFKFHELRSPHKKCRTCGEMIKDYGGKKSQINPHGTLLSDCWADIHRIRHNARRDAHPCQLPEPLLERLVLMTTDENDVVLDPFIGAGTTALAAKRLGRNYIGIDIDPKYKKIVADKIKKVNYRSSNGYKYGVNATETASKYLSNLTLSEDEGIYPIDNPKISNNKKQNSRSVNPTLF</sequence>
<gene>
    <name evidence="14" type="primary">lexA</name>
    <name evidence="20" type="ORF">A3F23_03410</name>
</gene>
<evidence type="ECO:0000256" key="8">
    <source>
        <dbReference type="ARBA" id="ARBA00022813"/>
    </source>
</evidence>
<dbReference type="HAMAP" id="MF_00015">
    <property type="entry name" value="LexA"/>
    <property type="match status" value="1"/>
</dbReference>
<dbReference type="Gene3D" id="1.10.10.10">
    <property type="entry name" value="Winged helix-like DNA-binding domain superfamily/Winged helix DNA-binding domain"/>
    <property type="match status" value="1"/>
</dbReference>